<dbReference type="PANTHER" id="PTHR30294">
    <property type="entry name" value="MEMBRANE COMPONENT OF ABC TRANSPORTER YHHJ-RELATED"/>
    <property type="match status" value="1"/>
</dbReference>
<keyword evidence="11" id="KW-1185">Reference proteome</keyword>
<evidence type="ECO:0000256" key="1">
    <source>
        <dbReference type="ARBA" id="ARBA00004651"/>
    </source>
</evidence>
<feature type="transmembrane region" description="Helical" evidence="8">
    <location>
        <begin position="226"/>
        <end position="249"/>
    </location>
</feature>
<sequence length="340" mass="38203">MRIKAIMIRILLQLAHDKRTIGLMILAPILVLTLMSFIFDGSNYHPKIGIINAPLNFVNKLEDNDAKVIRYTENDGYLILKSSEIDALINFEGGIPKIALEGSDPSKNQAVINLTQKALSLSGLTPTVKPDITYLYGYEDMASFDNFGPILIGFFVFFFVFLIAGVAFLKERTTGTLERILATPLRRWEIVIGYLLGFGVFTIIQSALIAWFSINILDIMMIGSFYLVLFITILTALVALTIGTFISAFANNELQVIQFIPIIVVPQIFFSGLFDLSTMPPWLQSFGHFMPLWYSADALRNIMIRGKGFSDILFDAFILILICIIFTIANILALKKYRKI</sequence>
<dbReference type="Proteomes" id="UP000824633">
    <property type="component" value="Chromosome"/>
</dbReference>
<feature type="transmembrane region" description="Helical" evidence="8">
    <location>
        <begin position="21"/>
        <end position="39"/>
    </location>
</feature>
<keyword evidence="3" id="KW-0813">Transport</keyword>
<evidence type="ECO:0000313" key="11">
    <source>
        <dbReference type="Proteomes" id="UP000824633"/>
    </source>
</evidence>
<name>A0ABM7SZ33_9CLOT</name>
<evidence type="ECO:0000256" key="7">
    <source>
        <dbReference type="ARBA" id="ARBA00023136"/>
    </source>
</evidence>
<keyword evidence="6 8" id="KW-1133">Transmembrane helix</keyword>
<dbReference type="PANTHER" id="PTHR30294:SF38">
    <property type="entry name" value="TRANSPORT PERMEASE PROTEIN"/>
    <property type="match status" value="1"/>
</dbReference>
<proteinExistence type="inferred from homology"/>
<evidence type="ECO:0000259" key="9">
    <source>
        <dbReference type="PROSITE" id="PS51012"/>
    </source>
</evidence>
<keyword evidence="5 8" id="KW-0812">Transmembrane</keyword>
<dbReference type="InterPro" id="IPR047817">
    <property type="entry name" value="ABC2_TM_bact-type"/>
</dbReference>
<gene>
    <name evidence="10" type="ORF">psyc5s11_09310</name>
</gene>
<reference evidence="11" key="1">
    <citation type="submission" date="2021-07" db="EMBL/GenBank/DDBJ databases">
        <title>Complete genome sequencing of a Clostridium isolate.</title>
        <authorList>
            <person name="Ueki A."/>
            <person name="Tonouchi A."/>
        </authorList>
    </citation>
    <scope>NUCLEOTIDE SEQUENCE [LARGE SCALE GENOMIC DNA]</scope>
    <source>
        <strain evidence="11">C5S11</strain>
    </source>
</reference>
<evidence type="ECO:0000256" key="3">
    <source>
        <dbReference type="ARBA" id="ARBA00022448"/>
    </source>
</evidence>
<evidence type="ECO:0000256" key="8">
    <source>
        <dbReference type="SAM" id="Phobius"/>
    </source>
</evidence>
<dbReference type="InterPro" id="IPR051449">
    <property type="entry name" value="ABC-2_transporter_component"/>
</dbReference>
<feature type="transmembrane region" description="Helical" evidence="8">
    <location>
        <begin position="190"/>
        <end position="214"/>
    </location>
</feature>
<accession>A0ABM7SZ33</accession>
<evidence type="ECO:0000256" key="2">
    <source>
        <dbReference type="ARBA" id="ARBA00007783"/>
    </source>
</evidence>
<dbReference type="RefSeq" id="WP_224036517.1">
    <property type="nucleotide sequence ID" value="NZ_AP024849.1"/>
</dbReference>
<comment type="subcellular location">
    <subcellularLocation>
        <location evidence="1">Cell membrane</location>
        <topology evidence="1">Multi-pass membrane protein</topology>
    </subcellularLocation>
</comment>
<feature type="transmembrane region" description="Helical" evidence="8">
    <location>
        <begin position="312"/>
        <end position="334"/>
    </location>
</feature>
<keyword evidence="4" id="KW-1003">Cell membrane</keyword>
<comment type="similarity">
    <text evidence="2">Belongs to the ABC-2 integral membrane protein family.</text>
</comment>
<protein>
    <submittedName>
        <fullName evidence="10">Transport permease protein</fullName>
    </submittedName>
</protein>
<evidence type="ECO:0000313" key="10">
    <source>
        <dbReference type="EMBL" id="BCZ44864.1"/>
    </source>
</evidence>
<dbReference type="PROSITE" id="PS51012">
    <property type="entry name" value="ABC_TM2"/>
    <property type="match status" value="1"/>
</dbReference>
<keyword evidence="7 8" id="KW-0472">Membrane</keyword>
<feature type="domain" description="ABC transmembrane type-2" evidence="9">
    <location>
        <begin position="108"/>
        <end position="337"/>
    </location>
</feature>
<dbReference type="Pfam" id="PF12698">
    <property type="entry name" value="ABC2_membrane_3"/>
    <property type="match status" value="1"/>
</dbReference>
<evidence type="ECO:0000256" key="5">
    <source>
        <dbReference type="ARBA" id="ARBA00022692"/>
    </source>
</evidence>
<dbReference type="InterPro" id="IPR013525">
    <property type="entry name" value="ABC2_TM"/>
</dbReference>
<evidence type="ECO:0000256" key="4">
    <source>
        <dbReference type="ARBA" id="ARBA00022475"/>
    </source>
</evidence>
<feature type="transmembrane region" description="Helical" evidence="8">
    <location>
        <begin position="147"/>
        <end position="169"/>
    </location>
</feature>
<evidence type="ECO:0000256" key="6">
    <source>
        <dbReference type="ARBA" id="ARBA00022989"/>
    </source>
</evidence>
<feature type="transmembrane region" description="Helical" evidence="8">
    <location>
        <begin position="256"/>
        <end position="274"/>
    </location>
</feature>
<dbReference type="EMBL" id="AP024849">
    <property type="protein sequence ID" value="BCZ44864.1"/>
    <property type="molecule type" value="Genomic_DNA"/>
</dbReference>
<organism evidence="10 11">
    <name type="scientific">Clostridium gelidum</name>
    <dbReference type="NCBI Taxonomy" id="704125"/>
    <lineage>
        <taxon>Bacteria</taxon>
        <taxon>Bacillati</taxon>
        <taxon>Bacillota</taxon>
        <taxon>Clostridia</taxon>
        <taxon>Eubacteriales</taxon>
        <taxon>Clostridiaceae</taxon>
        <taxon>Clostridium</taxon>
    </lineage>
</organism>